<evidence type="ECO:0000313" key="3">
    <source>
        <dbReference type="EMBL" id="TSP12160.1"/>
    </source>
</evidence>
<evidence type="ECO:0000313" key="5">
    <source>
        <dbReference type="Proteomes" id="UP000318943"/>
    </source>
</evidence>
<proteinExistence type="inferred from homology"/>
<sequence length="359" mass="40312">MPRICLNMIVKNEAPVIARCLASVRPWIDSWLIVDTGSTDGTQQRIAACMAGLPGAVHERPWQDFAHNRNEALTLARAQCQPDDYILFIDADETLGVPDGFRWPALGTDGYRLRCELSGWQYQRNALVRAGVPWRWEGVIHEYLTCDTPAVWDDLQGPAIVVSRDGARARDPNTYLRDIEVLERAVADAPDNTRYRFYLAQSCRDAGRPADALRHYRARAAMGGWDEEQWFATYQCAAMLALDGAPAETVTAAYLAAYQARPTRAEPLCDLARWHRQRGEYALGHLYAQQAAAMPLPADALFVDTSVYRWRALDELTVCAYYIGAQEQGRAALIRLLADGAFPESERARIEANRPYYGL</sequence>
<keyword evidence="5" id="KW-1185">Reference proteome</keyword>
<evidence type="ECO:0000313" key="6">
    <source>
        <dbReference type="Proteomes" id="UP001056132"/>
    </source>
</evidence>
<feature type="domain" description="Glycosyltransferase 2-like" evidence="2">
    <location>
        <begin position="8"/>
        <end position="94"/>
    </location>
</feature>
<gene>
    <name evidence="3" type="ORF">FGG12_14195</name>
    <name evidence="4" type="ORF">M5D45_23980</name>
</gene>
<dbReference type="InterPro" id="IPR011990">
    <property type="entry name" value="TPR-like_helical_dom_sf"/>
</dbReference>
<dbReference type="EMBL" id="CP097331">
    <property type="protein sequence ID" value="URF06189.1"/>
    <property type="molecule type" value="Genomic_DNA"/>
</dbReference>
<dbReference type="SUPFAM" id="SSF48452">
    <property type="entry name" value="TPR-like"/>
    <property type="match status" value="1"/>
</dbReference>
<dbReference type="InterPro" id="IPR029044">
    <property type="entry name" value="Nucleotide-diphossugar_trans"/>
</dbReference>
<dbReference type="Pfam" id="PF00535">
    <property type="entry name" value="Glycos_transf_2"/>
    <property type="match status" value="1"/>
</dbReference>
<comment type="similarity">
    <text evidence="1">Belongs to the glycosyltransferase 2 family. WaaE/KdtX subfamily.</text>
</comment>
<dbReference type="Proteomes" id="UP001056132">
    <property type="component" value="Chromosome 2"/>
</dbReference>
<evidence type="ECO:0000259" key="2">
    <source>
        <dbReference type="Pfam" id="PF00535"/>
    </source>
</evidence>
<dbReference type="EMBL" id="VCIZ01000007">
    <property type="protein sequence ID" value="TSP12160.1"/>
    <property type="molecule type" value="Genomic_DNA"/>
</dbReference>
<dbReference type="AlphaFoldDB" id="A0AAE9I2X5"/>
<evidence type="ECO:0000256" key="1">
    <source>
        <dbReference type="ARBA" id="ARBA00038494"/>
    </source>
</evidence>
<evidence type="ECO:0000313" key="4">
    <source>
        <dbReference type="EMBL" id="URF06189.1"/>
    </source>
</evidence>
<accession>A0AAE9I2X5</accession>
<protein>
    <submittedName>
        <fullName evidence="3 4">Glycosyltransferase</fullName>
    </submittedName>
</protein>
<organism evidence="4 6">
    <name type="scientific">Cupriavidus campinensis</name>
    <dbReference type="NCBI Taxonomy" id="151783"/>
    <lineage>
        <taxon>Bacteria</taxon>
        <taxon>Pseudomonadati</taxon>
        <taxon>Pseudomonadota</taxon>
        <taxon>Betaproteobacteria</taxon>
        <taxon>Burkholderiales</taxon>
        <taxon>Burkholderiaceae</taxon>
        <taxon>Cupriavidus</taxon>
    </lineage>
</organism>
<dbReference type="SUPFAM" id="SSF53448">
    <property type="entry name" value="Nucleotide-diphospho-sugar transferases"/>
    <property type="match status" value="1"/>
</dbReference>
<name>A0AAE9I2X5_9BURK</name>
<reference evidence="3 5" key="1">
    <citation type="submission" date="2019-05" db="EMBL/GenBank/DDBJ databases">
        <title>Whole genome sequence analysis of Cupriavidus campinensis S14E4C strain.</title>
        <authorList>
            <person name="Abbaszade G."/>
            <person name="Szabo A."/>
            <person name="Toumi M."/>
            <person name="Toth E."/>
        </authorList>
    </citation>
    <scope>NUCLEOTIDE SEQUENCE [LARGE SCALE GENOMIC DNA]</scope>
    <source>
        <strain evidence="3 5">S14E4C</strain>
    </source>
</reference>
<dbReference type="Gene3D" id="3.90.550.10">
    <property type="entry name" value="Spore Coat Polysaccharide Biosynthesis Protein SpsA, Chain A"/>
    <property type="match status" value="1"/>
</dbReference>
<dbReference type="InterPro" id="IPR001173">
    <property type="entry name" value="Glyco_trans_2-like"/>
</dbReference>
<reference evidence="4" key="2">
    <citation type="journal article" date="2022" name="Microbiol. Resour. Announc.">
        <title>Genome Sequence of Cupriavidus campinensis Strain G5, a Member of a Bacterial Consortium Capable of Polyethylene Degradation.</title>
        <authorList>
            <person name="Schneider B."/>
            <person name="Pfeiffer F."/>
            <person name="Dyall-Smith M."/>
            <person name="Kunte H.J."/>
        </authorList>
    </citation>
    <scope>NUCLEOTIDE SEQUENCE</scope>
    <source>
        <strain evidence="4">G5</strain>
    </source>
</reference>
<dbReference type="PANTHER" id="PTHR43630:SF2">
    <property type="entry name" value="GLYCOSYLTRANSFERASE"/>
    <property type="match status" value="1"/>
</dbReference>
<dbReference type="Proteomes" id="UP000318943">
    <property type="component" value="Unassembled WGS sequence"/>
</dbReference>
<dbReference type="PANTHER" id="PTHR43630">
    <property type="entry name" value="POLY-BETA-1,6-N-ACETYL-D-GLUCOSAMINE SYNTHASE"/>
    <property type="match status" value="1"/>
</dbReference>
<dbReference type="RefSeq" id="WP_144198310.1">
    <property type="nucleotide sequence ID" value="NZ_CP097331.1"/>
</dbReference>
<dbReference type="KEGG" id="ccam:M5D45_23980"/>
<reference evidence="4" key="3">
    <citation type="submission" date="2022-05" db="EMBL/GenBank/DDBJ databases">
        <authorList>
            <person name="Kunte H.-J."/>
        </authorList>
    </citation>
    <scope>NUCLEOTIDE SEQUENCE</scope>
    <source>
        <strain evidence="4">G5</strain>
    </source>
</reference>
<dbReference type="Gene3D" id="1.25.40.10">
    <property type="entry name" value="Tetratricopeptide repeat domain"/>
    <property type="match status" value="1"/>
</dbReference>